<feature type="domain" description="Glycosyl transferase family 28 C-terminal" evidence="1">
    <location>
        <begin position="162"/>
        <end position="311"/>
    </location>
</feature>
<dbReference type="GO" id="GO:0016758">
    <property type="term" value="F:hexosyltransferase activity"/>
    <property type="evidence" value="ECO:0007669"/>
    <property type="project" value="InterPro"/>
</dbReference>
<dbReference type="InterPro" id="IPR007235">
    <property type="entry name" value="Glyco_trans_28_C"/>
</dbReference>
<dbReference type="Pfam" id="PF04101">
    <property type="entry name" value="Glyco_tran_28_C"/>
    <property type="match status" value="1"/>
</dbReference>
<proteinExistence type="predicted"/>
<dbReference type="NCBIfam" id="TIGR03590">
    <property type="entry name" value="PseG"/>
    <property type="match status" value="1"/>
</dbReference>
<dbReference type="PANTHER" id="PTHR21015:SF22">
    <property type="entry name" value="GLYCOSYLTRANSFERASE"/>
    <property type="match status" value="1"/>
</dbReference>
<evidence type="ECO:0000259" key="1">
    <source>
        <dbReference type="Pfam" id="PF04101"/>
    </source>
</evidence>
<dbReference type="EMBL" id="LAZR01000865">
    <property type="protein sequence ID" value="KKN55938.1"/>
    <property type="molecule type" value="Genomic_DNA"/>
</dbReference>
<accession>A0A0F9UQR4</accession>
<gene>
    <name evidence="2" type="ORF">LCGC14_0577360</name>
</gene>
<protein>
    <recommendedName>
        <fullName evidence="1">Glycosyl transferase family 28 C-terminal domain-containing protein</fullName>
    </recommendedName>
</protein>
<sequence length="336" mass="38317">MKVCIITEGNFNIGYGHITRCTSLYQAFKERGIIPFFIVNGDENDKNTLNVKRKYVFNWLINTNKLFSIINGSEIIVLDSYLAALSLYKKISKVVKIPVFIDDNLRLEYPPGVVVNFSISAKKIRYPNKENISYLLGPKYSLVRNEFWNVQNKTLSDEIKTIMITFGGSDMNNLTPQILEMLNTFFPNLEKKVIIGMGFKNIYNIEAVLDKNCELIYFPSAEGMKKVMMESDIAITAGGTTIYELAIVGTPAISVAVADNQLNNVKTFSELGINYFAGWWQNKNLFENIKKFILSLKNKERRKKMVISGQKHIKSDGSRRIIEYVLNKSNSKSSFE</sequence>
<name>A0A0F9UQR4_9ZZZZ</name>
<dbReference type="Gene3D" id="3.40.50.2000">
    <property type="entry name" value="Glycogen Phosphorylase B"/>
    <property type="match status" value="1"/>
</dbReference>
<dbReference type="AlphaFoldDB" id="A0A0F9UQR4"/>
<reference evidence="2" key="1">
    <citation type="journal article" date="2015" name="Nature">
        <title>Complex archaea that bridge the gap between prokaryotes and eukaryotes.</title>
        <authorList>
            <person name="Spang A."/>
            <person name="Saw J.H."/>
            <person name="Jorgensen S.L."/>
            <person name="Zaremba-Niedzwiedzka K."/>
            <person name="Martijn J."/>
            <person name="Lind A.E."/>
            <person name="van Eijk R."/>
            <person name="Schleper C."/>
            <person name="Guy L."/>
            <person name="Ettema T.J."/>
        </authorList>
    </citation>
    <scope>NUCLEOTIDE SEQUENCE</scope>
</reference>
<dbReference type="InterPro" id="IPR020023">
    <property type="entry name" value="PseG"/>
</dbReference>
<dbReference type="SUPFAM" id="SSF53756">
    <property type="entry name" value="UDP-Glycosyltransferase/glycogen phosphorylase"/>
    <property type="match status" value="1"/>
</dbReference>
<dbReference type="Gene3D" id="3.40.50.11190">
    <property type="match status" value="1"/>
</dbReference>
<comment type="caution">
    <text evidence="2">The sequence shown here is derived from an EMBL/GenBank/DDBJ whole genome shotgun (WGS) entry which is preliminary data.</text>
</comment>
<evidence type="ECO:0000313" key="2">
    <source>
        <dbReference type="EMBL" id="KKN55938.1"/>
    </source>
</evidence>
<organism evidence="2">
    <name type="scientific">marine sediment metagenome</name>
    <dbReference type="NCBI Taxonomy" id="412755"/>
    <lineage>
        <taxon>unclassified sequences</taxon>
        <taxon>metagenomes</taxon>
        <taxon>ecological metagenomes</taxon>
    </lineage>
</organism>
<dbReference type="PANTHER" id="PTHR21015">
    <property type="entry name" value="UDP-N-ACETYLGLUCOSAMINE--N-ACETYLMURAMYL-(PENTAPEPTIDE) PYROPHOSPHORYL-UNDECAPRENOL N-ACETYLGLUCOSAMINE TRANSFERASE 1"/>
    <property type="match status" value="1"/>
</dbReference>